<feature type="region of interest" description="Disordered" evidence="5">
    <location>
        <begin position="112"/>
        <end position="251"/>
    </location>
</feature>
<sequence length="491" mass="52468">MPQAGRYIDSATNIPGFHDRLSKRLHGTGVMRRSTSETPETVSRPCLGLRPAIHSHCHYRHKGNPMLIRCPECGFEREVDEGRLPPSAAIATCPKCRCKFRFRDPEATIPQAVTRDSHAASASPASQESHGATGPASASPEVVDATAAPSGMPVASDRGDTPAYPEQPVQADTPDAPASAPAAASASEDSGDDPLPPGAVIPGAPRHEAPEASPEADRTDRAVPPYVQGRADDNASPASTKGKGDTKGDVWDAVSSVGDRWRKLYDTHMAQGTPPNPDDGTGQPREGIPWENLDRHGFFPGLYQTILRVMFGAPRFFTQIGSDGPSMRPVAFFILLGIFQSLMERLWYITTFNMLGPSIDDPQLHALLGGIAQEFGIGATLMLSPFTLILQLVCVTGAYHFMMRLVQPDKAHFGTMLRVVSYSAAPTVVSIVPLLGPTVGSLWFVACTVIGVKHAYRLPWSRVLLALGPLYILAIAVGVQMLKMVVAGGGA</sequence>
<dbReference type="eggNOG" id="COG2881">
    <property type="taxonomic scope" value="Bacteria"/>
</dbReference>
<feature type="transmembrane region" description="Helical" evidence="6">
    <location>
        <begin position="463"/>
        <end position="482"/>
    </location>
</feature>
<dbReference type="AlphaFoldDB" id="Q72DS0"/>
<evidence type="ECO:0000256" key="3">
    <source>
        <dbReference type="ARBA" id="ARBA00022989"/>
    </source>
</evidence>
<evidence type="ECO:0000313" key="10">
    <source>
        <dbReference type="Proteomes" id="UP000002194"/>
    </source>
</evidence>
<dbReference type="OrthoDB" id="5469864at2"/>
<comment type="subcellular location">
    <subcellularLocation>
        <location evidence="1">Membrane</location>
        <topology evidence="1">Multi-pass membrane protein</topology>
    </subcellularLocation>
</comment>
<protein>
    <recommendedName>
        <fullName evidence="11">Yip1 domain-containing protein</fullName>
    </recommendedName>
</protein>
<feature type="domain" description="Zinc finger/thioredoxin putative" evidence="8">
    <location>
        <begin position="66"/>
        <end position="101"/>
    </location>
</feature>
<evidence type="ECO:0008006" key="11">
    <source>
        <dbReference type="Google" id="ProtNLM"/>
    </source>
</evidence>
<evidence type="ECO:0000256" key="2">
    <source>
        <dbReference type="ARBA" id="ARBA00022692"/>
    </source>
</evidence>
<feature type="region of interest" description="Disordered" evidence="5">
    <location>
        <begin position="268"/>
        <end position="289"/>
    </location>
</feature>
<dbReference type="GO" id="GO:0016020">
    <property type="term" value="C:membrane"/>
    <property type="evidence" value="ECO:0007669"/>
    <property type="project" value="UniProtKB-SubCell"/>
</dbReference>
<evidence type="ECO:0000259" key="8">
    <source>
        <dbReference type="Pfam" id="PF13717"/>
    </source>
</evidence>
<dbReference type="Pfam" id="PF13717">
    <property type="entry name" value="Zn_ribbon_4"/>
    <property type="match status" value="1"/>
</dbReference>
<accession>Q72DS0</accession>
<keyword evidence="4 6" id="KW-0472">Membrane</keyword>
<evidence type="ECO:0000313" key="9">
    <source>
        <dbReference type="EMBL" id="AAS95339.1"/>
    </source>
</evidence>
<dbReference type="PATRIC" id="fig|882.5.peg.804"/>
<keyword evidence="10" id="KW-1185">Reference proteome</keyword>
<name>Q72DS0_NITV2</name>
<dbReference type="PaxDb" id="882-DVU_0859"/>
<dbReference type="EMBL" id="AE017285">
    <property type="protein sequence ID" value="AAS95339.1"/>
    <property type="molecule type" value="Genomic_DNA"/>
</dbReference>
<evidence type="ECO:0000256" key="4">
    <source>
        <dbReference type="ARBA" id="ARBA00023136"/>
    </source>
</evidence>
<feature type="transmembrane region" description="Helical" evidence="6">
    <location>
        <begin position="330"/>
        <end position="355"/>
    </location>
</feature>
<evidence type="ECO:0000256" key="1">
    <source>
        <dbReference type="ARBA" id="ARBA00004141"/>
    </source>
</evidence>
<reference evidence="9 10" key="1">
    <citation type="journal article" date="2004" name="Nat. Biotechnol.">
        <title>The genome sequence of the anaerobic, sulfate-reducing bacterium Desulfovibrio vulgaris Hildenborough.</title>
        <authorList>
            <person name="Heidelberg J.F."/>
            <person name="Seshadri R."/>
            <person name="Haveman S.A."/>
            <person name="Hemme C.L."/>
            <person name="Paulsen I.T."/>
            <person name="Kolonay J.F."/>
            <person name="Eisen J.A."/>
            <person name="Ward N."/>
            <person name="Methe B."/>
            <person name="Brinkac L.M."/>
            <person name="Daugherty S.C."/>
            <person name="Deboy R.T."/>
            <person name="Dodson R.J."/>
            <person name="Durkin A.S."/>
            <person name="Madupu R."/>
            <person name="Nelson W.C."/>
            <person name="Sullivan S.A."/>
            <person name="Fouts D."/>
            <person name="Haft D.H."/>
            <person name="Selengut J."/>
            <person name="Peterson J.D."/>
            <person name="Davidsen T.M."/>
            <person name="Zafar N."/>
            <person name="Zhou L."/>
            <person name="Radune D."/>
            <person name="Dimitrov G."/>
            <person name="Hance M."/>
            <person name="Tran K."/>
            <person name="Khouri H."/>
            <person name="Gill J."/>
            <person name="Utterback T.R."/>
            <person name="Feldblyum T.V."/>
            <person name="Wall J.D."/>
            <person name="Voordouw G."/>
            <person name="Fraser C.M."/>
        </authorList>
    </citation>
    <scope>NUCLEOTIDE SEQUENCE [LARGE SCALE GENOMIC DNA]</scope>
    <source>
        <strain evidence="10">ATCC 29579 / DSM 644 / NCIMB 8303 / VKM B-1760 / Hildenborough</strain>
    </source>
</reference>
<dbReference type="InterPro" id="IPR006977">
    <property type="entry name" value="Yip1_dom"/>
</dbReference>
<evidence type="ECO:0000256" key="6">
    <source>
        <dbReference type="SAM" id="Phobius"/>
    </source>
</evidence>
<organism evidence="9 10">
    <name type="scientific">Nitratidesulfovibrio vulgaris (strain ATCC 29579 / DSM 644 / CCUG 34227 / NCIMB 8303 / VKM B-1760 / Hildenborough)</name>
    <name type="common">Desulfovibrio vulgaris</name>
    <dbReference type="NCBI Taxonomy" id="882"/>
    <lineage>
        <taxon>Bacteria</taxon>
        <taxon>Pseudomonadati</taxon>
        <taxon>Thermodesulfobacteriota</taxon>
        <taxon>Desulfovibrionia</taxon>
        <taxon>Desulfovibrionales</taxon>
        <taxon>Desulfovibrionaceae</taxon>
        <taxon>Nitratidesulfovibrio</taxon>
    </lineage>
</organism>
<dbReference type="InterPro" id="IPR011723">
    <property type="entry name" value="Znf/thioredoxin_put"/>
</dbReference>
<dbReference type="EnsemblBacteria" id="AAS95339">
    <property type="protein sequence ID" value="AAS95339"/>
    <property type="gene ID" value="DVU_0859"/>
</dbReference>
<gene>
    <name evidence="9" type="ordered locus">DVU_0859</name>
</gene>
<dbReference type="KEGG" id="dvu:DVU_0859"/>
<feature type="compositionally biased region" description="Low complexity" evidence="5">
    <location>
        <begin position="171"/>
        <end position="188"/>
    </location>
</feature>
<evidence type="ECO:0000256" key="5">
    <source>
        <dbReference type="SAM" id="MobiDB-lite"/>
    </source>
</evidence>
<evidence type="ECO:0000259" key="7">
    <source>
        <dbReference type="Pfam" id="PF04893"/>
    </source>
</evidence>
<dbReference type="HOGENOM" id="CLU_043379_0_0_7"/>
<feature type="domain" description="Yip1" evidence="7">
    <location>
        <begin position="315"/>
        <end position="477"/>
    </location>
</feature>
<dbReference type="Proteomes" id="UP000002194">
    <property type="component" value="Chromosome"/>
</dbReference>
<dbReference type="Pfam" id="PF04893">
    <property type="entry name" value="Yip1"/>
    <property type="match status" value="1"/>
</dbReference>
<feature type="compositionally biased region" description="Basic and acidic residues" evidence="5">
    <location>
        <begin position="205"/>
        <end position="221"/>
    </location>
</feature>
<feature type="transmembrane region" description="Helical" evidence="6">
    <location>
        <begin position="375"/>
        <end position="401"/>
    </location>
</feature>
<keyword evidence="2 6" id="KW-0812">Transmembrane</keyword>
<keyword evidence="3 6" id="KW-1133">Transmembrane helix</keyword>
<proteinExistence type="predicted"/>